<organism evidence="1">
    <name type="scientific">Hexamita inflata</name>
    <dbReference type="NCBI Taxonomy" id="28002"/>
    <lineage>
        <taxon>Eukaryota</taxon>
        <taxon>Metamonada</taxon>
        <taxon>Diplomonadida</taxon>
        <taxon>Hexamitidae</taxon>
        <taxon>Hexamitinae</taxon>
        <taxon>Hexamita</taxon>
    </lineage>
</organism>
<reference evidence="1" key="1">
    <citation type="submission" date="2023-06" db="EMBL/GenBank/DDBJ databases">
        <authorList>
            <person name="Kurt Z."/>
        </authorList>
    </citation>
    <scope>NUCLEOTIDE SEQUENCE</scope>
</reference>
<reference evidence="2 3" key="2">
    <citation type="submission" date="2024-07" db="EMBL/GenBank/DDBJ databases">
        <authorList>
            <person name="Akdeniz Z."/>
        </authorList>
    </citation>
    <scope>NUCLEOTIDE SEQUENCE [LARGE SCALE GENOMIC DNA]</scope>
</reference>
<protein>
    <submittedName>
        <fullName evidence="2">Hypothetical_protein</fullName>
    </submittedName>
</protein>
<dbReference type="EMBL" id="CATOUU010001068">
    <property type="protein sequence ID" value="CAI9970159.1"/>
    <property type="molecule type" value="Genomic_DNA"/>
</dbReference>
<accession>A0AA86RCY9</accession>
<dbReference type="Proteomes" id="UP001642409">
    <property type="component" value="Unassembled WGS sequence"/>
</dbReference>
<evidence type="ECO:0000313" key="2">
    <source>
        <dbReference type="EMBL" id="CAL6009816.1"/>
    </source>
</evidence>
<comment type="caution">
    <text evidence="1">The sequence shown here is derived from an EMBL/GenBank/DDBJ whole genome shotgun (WGS) entry which is preliminary data.</text>
</comment>
<evidence type="ECO:0000313" key="3">
    <source>
        <dbReference type="Proteomes" id="UP001642409"/>
    </source>
</evidence>
<evidence type="ECO:0000313" key="1">
    <source>
        <dbReference type="EMBL" id="CAI9970159.1"/>
    </source>
</evidence>
<keyword evidence="3" id="KW-1185">Reference proteome</keyword>
<dbReference type="AlphaFoldDB" id="A0AA86RCY9"/>
<proteinExistence type="predicted"/>
<name>A0AA86RCY9_9EUKA</name>
<gene>
    <name evidence="2" type="ORF">HINF_LOCUS21784</name>
    <name evidence="1" type="ORF">HINF_LOCUS57804</name>
</gene>
<sequence>MEQQSFSVHAGSEVSPIDIHFHQVFTCQITECGIHKICEDRFSTKQQTKPQPIPTPPQKIIDCQQQQELDKPFARWISDNNPGKTPDTIPHIPQAQIIIAPIVVEKQSQVKCKERIITLTKNAKYLTDNTHNEFQFAIFQDMIKTIDPLKPIEGFNSILNQFRLRQCVKQLESRDTLKCVTTTQLQIGEGRATIKKPIHQRDKQVRVTELRGLQLQQWKLLAVLRAAAQEGIKYSSNRPSEA</sequence>
<dbReference type="EMBL" id="CAXDID020000060">
    <property type="protein sequence ID" value="CAL6009816.1"/>
    <property type="molecule type" value="Genomic_DNA"/>
</dbReference>